<evidence type="ECO:0000256" key="2">
    <source>
        <dbReference type="ARBA" id="ARBA00022448"/>
    </source>
</evidence>
<dbReference type="Proteomes" id="UP001287282">
    <property type="component" value="Unassembled WGS sequence"/>
</dbReference>
<evidence type="ECO:0000256" key="5">
    <source>
        <dbReference type="ARBA" id="ARBA00022692"/>
    </source>
</evidence>
<keyword evidence="3" id="KW-1003">Cell membrane</keyword>
<evidence type="ECO:0000256" key="6">
    <source>
        <dbReference type="ARBA" id="ARBA00022989"/>
    </source>
</evidence>
<keyword evidence="7 9" id="KW-0472">Membrane</keyword>
<reference evidence="11 12" key="1">
    <citation type="submission" date="2023-10" db="EMBL/GenBank/DDBJ databases">
        <title>Screening of Alkalihalobacillus lindianensis BZ-TG-R113 and Its Alleviation of Salt Stress on Rapeseed Growth.</title>
        <authorList>
            <person name="Zhao B."/>
            <person name="Guo T."/>
        </authorList>
    </citation>
    <scope>NUCLEOTIDE SEQUENCE [LARGE SCALE GENOMIC DNA]</scope>
    <source>
        <strain evidence="11 12">BZ-TG-R113</strain>
    </source>
</reference>
<feature type="transmembrane region" description="Helical" evidence="9">
    <location>
        <begin position="16"/>
        <end position="37"/>
    </location>
</feature>
<feature type="transmembrane region" description="Helical" evidence="9">
    <location>
        <begin position="49"/>
        <end position="67"/>
    </location>
</feature>
<evidence type="ECO:0000256" key="9">
    <source>
        <dbReference type="SAM" id="Phobius"/>
    </source>
</evidence>
<dbReference type="Pfam" id="PF04290">
    <property type="entry name" value="DctQ"/>
    <property type="match status" value="1"/>
</dbReference>
<evidence type="ECO:0000256" key="8">
    <source>
        <dbReference type="ARBA" id="ARBA00038436"/>
    </source>
</evidence>
<feature type="transmembrane region" description="Helical" evidence="9">
    <location>
        <begin position="128"/>
        <end position="147"/>
    </location>
</feature>
<feature type="domain" description="Tripartite ATP-independent periplasmic transporters DctQ component" evidence="10">
    <location>
        <begin position="26"/>
        <end position="151"/>
    </location>
</feature>
<evidence type="ECO:0000313" key="11">
    <source>
        <dbReference type="EMBL" id="MDV2686034.1"/>
    </source>
</evidence>
<dbReference type="InterPro" id="IPR055348">
    <property type="entry name" value="DctQ"/>
</dbReference>
<keyword evidence="5 9" id="KW-0812">Transmembrane</keyword>
<sequence>MIMTKVDYILEKLTELIIVVFLGLTVFITLLQVFFRYVLEQPLGWSQEALLICFVYSVLFGAALCIYKREHLQVDMLEKAPAWAQKIISTLEFTVVLIMIVVLIYFGWQLVQANFQSGQIVGLLPIKSAYVYLAIPLSGLLMLYFHVRQVVK</sequence>
<dbReference type="RefSeq" id="WP_317123204.1">
    <property type="nucleotide sequence ID" value="NZ_JAWJBA010000006.1"/>
</dbReference>
<comment type="caution">
    <text evidence="11">The sequence shown here is derived from an EMBL/GenBank/DDBJ whole genome shotgun (WGS) entry which is preliminary data.</text>
</comment>
<evidence type="ECO:0000256" key="3">
    <source>
        <dbReference type="ARBA" id="ARBA00022475"/>
    </source>
</evidence>
<dbReference type="PANTHER" id="PTHR35011:SF2">
    <property type="entry name" value="2,3-DIKETO-L-GULONATE TRAP TRANSPORTER SMALL PERMEASE PROTEIN YIAM"/>
    <property type="match status" value="1"/>
</dbReference>
<evidence type="ECO:0000256" key="1">
    <source>
        <dbReference type="ARBA" id="ARBA00004429"/>
    </source>
</evidence>
<accession>A0ABU3XDR9</accession>
<evidence type="ECO:0000259" key="10">
    <source>
        <dbReference type="Pfam" id="PF04290"/>
    </source>
</evidence>
<name>A0ABU3XDR9_9BACI</name>
<proteinExistence type="inferred from homology"/>
<gene>
    <name evidence="11" type="ORF">RYX56_16825</name>
</gene>
<comment type="subcellular location">
    <subcellularLocation>
        <location evidence="1">Cell inner membrane</location>
        <topology evidence="1">Multi-pass membrane protein</topology>
    </subcellularLocation>
</comment>
<keyword evidence="4" id="KW-0997">Cell inner membrane</keyword>
<dbReference type="EMBL" id="JAWJBA010000006">
    <property type="protein sequence ID" value="MDV2686034.1"/>
    <property type="molecule type" value="Genomic_DNA"/>
</dbReference>
<evidence type="ECO:0000256" key="4">
    <source>
        <dbReference type="ARBA" id="ARBA00022519"/>
    </source>
</evidence>
<feature type="transmembrane region" description="Helical" evidence="9">
    <location>
        <begin position="87"/>
        <end position="108"/>
    </location>
</feature>
<organism evidence="11 12">
    <name type="scientific">Alkalihalophilus lindianensis</name>
    <dbReference type="NCBI Taxonomy" id="1630542"/>
    <lineage>
        <taxon>Bacteria</taxon>
        <taxon>Bacillati</taxon>
        <taxon>Bacillota</taxon>
        <taxon>Bacilli</taxon>
        <taxon>Bacillales</taxon>
        <taxon>Bacillaceae</taxon>
        <taxon>Alkalihalophilus</taxon>
    </lineage>
</organism>
<keyword evidence="12" id="KW-1185">Reference proteome</keyword>
<dbReference type="InterPro" id="IPR007387">
    <property type="entry name" value="TRAP_DctQ"/>
</dbReference>
<comment type="similarity">
    <text evidence="8">Belongs to the TRAP transporter small permease family.</text>
</comment>
<keyword evidence="6 9" id="KW-1133">Transmembrane helix</keyword>
<evidence type="ECO:0000313" key="12">
    <source>
        <dbReference type="Proteomes" id="UP001287282"/>
    </source>
</evidence>
<protein>
    <submittedName>
        <fullName evidence="11">TRAP transporter small permease</fullName>
    </submittedName>
</protein>
<evidence type="ECO:0000256" key="7">
    <source>
        <dbReference type="ARBA" id="ARBA00023136"/>
    </source>
</evidence>
<keyword evidence="2" id="KW-0813">Transport</keyword>
<dbReference type="PANTHER" id="PTHR35011">
    <property type="entry name" value="2,3-DIKETO-L-GULONATE TRAP TRANSPORTER SMALL PERMEASE PROTEIN YIAM"/>
    <property type="match status" value="1"/>
</dbReference>